<reference evidence="1" key="1">
    <citation type="submission" date="2018-10" db="EMBL/GenBank/DDBJ databases">
        <title>Hidden diversity of soil giant viruses.</title>
        <authorList>
            <person name="Schulz F."/>
            <person name="Alteio L."/>
            <person name="Goudeau D."/>
            <person name="Ryan E.M."/>
            <person name="Malmstrom R.R."/>
            <person name="Blanchard J."/>
            <person name="Woyke T."/>
        </authorList>
    </citation>
    <scope>NUCLEOTIDE SEQUENCE</scope>
    <source>
        <strain evidence="1">HAV1</strain>
    </source>
</reference>
<evidence type="ECO:0000313" key="1">
    <source>
        <dbReference type="EMBL" id="AYV81723.1"/>
    </source>
</evidence>
<gene>
    <name evidence="1" type="ORF">Harvfovirus55_12</name>
</gene>
<feature type="non-terminal residue" evidence="1">
    <location>
        <position position="47"/>
    </location>
</feature>
<dbReference type="EMBL" id="MK072297">
    <property type="protein sequence ID" value="AYV81723.1"/>
    <property type="molecule type" value="Genomic_DNA"/>
</dbReference>
<name>A0A3G5A798_9VIRU</name>
<sequence length="47" mass="5796">MKAYSYLKNESDRKQYDSLDNEQYNEFMKEWTKLLRSADVEVDRETK</sequence>
<proteinExistence type="predicted"/>
<organism evidence="1">
    <name type="scientific">Harvfovirus sp</name>
    <dbReference type="NCBI Taxonomy" id="2487768"/>
    <lineage>
        <taxon>Viruses</taxon>
        <taxon>Varidnaviria</taxon>
        <taxon>Bamfordvirae</taxon>
        <taxon>Nucleocytoviricota</taxon>
        <taxon>Megaviricetes</taxon>
        <taxon>Imitervirales</taxon>
        <taxon>Mimiviridae</taxon>
        <taxon>Klosneuvirinae</taxon>
    </lineage>
</organism>
<protein>
    <submittedName>
        <fullName evidence="1">Uncharacterized protein</fullName>
    </submittedName>
</protein>
<accession>A0A3G5A798</accession>